<proteinExistence type="inferred from homology"/>
<dbReference type="SUPFAM" id="SSF75217">
    <property type="entry name" value="alpha/beta knot"/>
    <property type="match status" value="1"/>
</dbReference>
<dbReference type="Gene3D" id="3.40.1280.10">
    <property type="match status" value="1"/>
</dbReference>
<evidence type="ECO:0000259" key="6">
    <source>
        <dbReference type="Pfam" id="PF00588"/>
    </source>
</evidence>
<name>A0A1M6ZHZ5_9RHOB</name>
<accession>A0A1M6ZHZ5</accession>
<evidence type="ECO:0000256" key="5">
    <source>
        <dbReference type="RuleBase" id="RU362024"/>
    </source>
</evidence>
<dbReference type="PANTHER" id="PTHR42786:SF7">
    <property type="entry name" value="TRNA_RRNA METHYLTRANSFERASE SPOU TYPE DOMAIN-CONTAINING PROTEIN"/>
    <property type="match status" value="1"/>
</dbReference>
<dbReference type="Proteomes" id="UP000184191">
    <property type="component" value="Unassembled WGS sequence"/>
</dbReference>
<comment type="subunit">
    <text evidence="5">Homodimer.</text>
</comment>
<dbReference type="Gene3D" id="1.10.8.590">
    <property type="match status" value="1"/>
</dbReference>
<dbReference type="InterPro" id="IPR029028">
    <property type="entry name" value="Alpha/beta_knot_MTases"/>
</dbReference>
<evidence type="ECO:0000256" key="2">
    <source>
        <dbReference type="ARBA" id="ARBA00022603"/>
    </source>
</evidence>
<feature type="domain" description="tRNA/rRNA methyltransferase SpoU type" evidence="6">
    <location>
        <begin position="10"/>
        <end position="159"/>
    </location>
</feature>
<keyword evidence="5" id="KW-0819">tRNA processing</keyword>
<keyword evidence="3 7" id="KW-0808">Transferase</keyword>
<keyword evidence="8" id="KW-1185">Reference proteome</keyword>
<dbReference type="OrthoDB" id="9806346at2"/>
<dbReference type="CDD" id="cd18093">
    <property type="entry name" value="SpoU-like_TrmJ"/>
    <property type="match status" value="1"/>
</dbReference>
<comment type="subcellular location">
    <subcellularLocation>
        <location evidence="5">Cytoplasm</location>
    </subcellularLocation>
</comment>
<dbReference type="Pfam" id="PF00588">
    <property type="entry name" value="SpoU_methylase"/>
    <property type="match status" value="1"/>
</dbReference>
<evidence type="ECO:0000313" key="7">
    <source>
        <dbReference type="EMBL" id="SHL29953.1"/>
    </source>
</evidence>
<dbReference type="EC" id="2.1.1.200" evidence="5"/>
<comment type="function">
    <text evidence="5">Catalyzes the formation of 2'O-methylated cytidine (Cm32) or 2'O-methylated uridine (Um32) at position 32 in tRNA.</text>
</comment>
<evidence type="ECO:0000313" key="8">
    <source>
        <dbReference type="Proteomes" id="UP000184191"/>
    </source>
</evidence>
<organism evidence="7 8">
    <name type="scientific">Roseovarius marisflavi</name>
    <dbReference type="NCBI Taxonomy" id="1054996"/>
    <lineage>
        <taxon>Bacteria</taxon>
        <taxon>Pseudomonadati</taxon>
        <taxon>Pseudomonadota</taxon>
        <taxon>Alphaproteobacteria</taxon>
        <taxon>Rhodobacterales</taxon>
        <taxon>Roseobacteraceae</taxon>
        <taxon>Roseovarius</taxon>
    </lineage>
</organism>
<dbReference type="GO" id="GO:0005829">
    <property type="term" value="C:cytosol"/>
    <property type="evidence" value="ECO:0007669"/>
    <property type="project" value="TreeGrafter"/>
</dbReference>
<keyword evidence="5" id="KW-0963">Cytoplasm</keyword>
<evidence type="ECO:0000256" key="1">
    <source>
        <dbReference type="ARBA" id="ARBA00007228"/>
    </source>
</evidence>
<reference evidence="8" key="1">
    <citation type="submission" date="2016-11" db="EMBL/GenBank/DDBJ databases">
        <authorList>
            <person name="Varghese N."/>
            <person name="Submissions S."/>
        </authorList>
    </citation>
    <scope>NUCLEOTIDE SEQUENCE [LARGE SCALE GENOMIC DNA]</scope>
    <source>
        <strain evidence="8">DSM 29327</strain>
    </source>
</reference>
<dbReference type="EMBL" id="FRBN01000010">
    <property type="protein sequence ID" value="SHL29953.1"/>
    <property type="molecule type" value="Genomic_DNA"/>
</dbReference>
<evidence type="ECO:0000256" key="4">
    <source>
        <dbReference type="ARBA" id="ARBA00022691"/>
    </source>
</evidence>
<dbReference type="AlphaFoldDB" id="A0A1M6ZHZ5"/>
<comment type="catalytic activity">
    <reaction evidence="5">
        <text>cytidine(32) in tRNA + S-adenosyl-L-methionine = 2'-O-methylcytidine(32) in tRNA + S-adenosyl-L-homocysteine + H(+)</text>
        <dbReference type="Rhea" id="RHEA:42932"/>
        <dbReference type="Rhea" id="RHEA-COMP:10288"/>
        <dbReference type="Rhea" id="RHEA-COMP:10289"/>
        <dbReference type="ChEBI" id="CHEBI:15378"/>
        <dbReference type="ChEBI" id="CHEBI:57856"/>
        <dbReference type="ChEBI" id="CHEBI:59789"/>
        <dbReference type="ChEBI" id="CHEBI:74495"/>
        <dbReference type="ChEBI" id="CHEBI:82748"/>
        <dbReference type="EC" id="2.1.1.200"/>
    </reaction>
</comment>
<dbReference type="InterPro" id="IPR001537">
    <property type="entry name" value="SpoU_MeTrfase"/>
</dbReference>
<dbReference type="STRING" id="1054996.SAMN05444414_11034"/>
<sequence>MPTDRPQPAFVLVRPQMGENIGAAARAMWNFGLDRMRIVAPRDGWPNPKSVAMASGAGRLLDEAQFVDTTGEAVADCHYVFATTARARGLTKPVVSPERAMQIAAERIAEGEKVAVLFGPERAGLENDDIARANAIINVPVNPEFASLNLAQCVLLTAYEWQRAASEIIPERVDMAKARWAEQIEIEKLGDHYEAQLDEAGFFFPDHKAQSMKLNLRNMWSRMALTGTDVQMLHGVLRQMVRWKQRDG</sequence>
<dbReference type="PIRSF" id="PIRSF004808">
    <property type="entry name" value="LasT"/>
    <property type="match status" value="1"/>
</dbReference>
<dbReference type="GO" id="GO:0002128">
    <property type="term" value="P:tRNA nucleoside ribose methylation"/>
    <property type="evidence" value="ECO:0007669"/>
    <property type="project" value="TreeGrafter"/>
</dbReference>
<gene>
    <name evidence="5" type="primary">trmJ</name>
    <name evidence="7" type="ORF">SAMN05444414_11034</name>
</gene>
<dbReference type="InterPro" id="IPR004384">
    <property type="entry name" value="RNA_MeTrfase_TrmJ/LasT"/>
</dbReference>
<dbReference type="PANTHER" id="PTHR42786">
    <property type="entry name" value="TRNA/RRNA METHYLTRANSFERASE"/>
    <property type="match status" value="1"/>
</dbReference>
<keyword evidence="2 5" id="KW-0489">Methyltransferase</keyword>
<keyword evidence="4 5" id="KW-0949">S-adenosyl-L-methionine</keyword>
<comment type="catalytic activity">
    <reaction evidence="5">
        <text>uridine(32) in tRNA + S-adenosyl-L-methionine = 2'-O-methyluridine(32) in tRNA + S-adenosyl-L-homocysteine + H(+)</text>
        <dbReference type="Rhea" id="RHEA:42936"/>
        <dbReference type="Rhea" id="RHEA-COMP:10107"/>
        <dbReference type="Rhea" id="RHEA-COMP:10290"/>
        <dbReference type="ChEBI" id="CHEBI:15378"/>
        <dbReference type="ChEBI" id="CHEBI:57856"/>
        <dbReference type="ChEBI" id="CHEBI:59789"/>
        <dbReference type="ChEBI" id="CHEBI:65315"/>
        <dbReference type="ChEBI" id="CHEBI:74478"/>
        <dbReference type="EC" id="2.1.1.200"/>
    </reaction>
</comment>
<comment type="similarity">
    <text evidence="1">Belongs to the class IV-like SAM-binding methyltransferase superfamily. RNA methyltransferase TrmH family.</text>
</comment>
<dbReference type="GO" id="GO:0106339">
    <property type="term" value="F:tRNA (cytidine(32)-2'-O)-methyltransferase activity"/>
    <property type="evidence" value="ECO:0007669"/>
    <property type="project" value="RHEA"/>
</dbReference>
<dbReference type="InterPro" id="IPR029026">
    <property type="entry name" value="tRNA_m1G_MTases_N"/>
</dbReference>
<dbReference type="RefSeq" id="WP_073197880.1">
    <property type="nucleotide sequence ID" value="NZ_FRBN01000010.1"/>
</dbReference>
<evidence type="ECO:0000256" key="3">
    <source>
        <dbReference type="ARBA" id="ARBA00022679"/>
    </source>
</evidence>
<protein>
    <recommendedName>
        <fullName evidence="5">tRNA (cytidine/uridine-2'-O-)-methyltransferase TrmJ</fullName>
        <ecNumber evidence="5">2.1.1.200</ecNumber>
    </recommendedName>
    <alternativeName>
        <fullName evidence="5">tRNA (cytidine(32)/uridine(32)-2'-O)-methyltransferase</fullName>
    </alternativeName>
    <alternativeName>
        <fullName evidence="5">tRNA Cm32/Um32 methyltransferase</fullName>
    </alternativeName>
</protein>
<dbReference type="GO" id="GO:0003723">
    <property type="term" value="F:RNA binding"/>
    <property type="evidence" value="ECO:0007669"/>
    <property type="project" value="InterPro"/>
</dbReference>
<dbReference type="GO" id="GO:0160206">
    <property type="term" value="F:tRNA (cytidine(32)/uridine(32)-2'-O)-methyltransferase activity"/>
    <property type="evidence" value="ECO:0007669"/>
    <property type="project" value="UniProtKB-EC"/>
</dbReference>
<dbReference type="NCBIfam" id="TIGR00050">
    <property type="entry name" value="rRNA_methyl_1"/>
    <property type="match status" value="1"/>
</dbReference>